<evidence type="ECO:0000313" key="1">
    <source>
        <dbReference type="EMBL" id="SDW33566.1"/>
    </source>
</evidence>
<name>A0A1H2SPK5_9PSEU</name>
<reference evidence="1 2" key="1">
    <citation type="submission" date="2016-10" db="EMBL/GenBank/DDBJ databases">
        <authorList>
            <person name="de Groot N.N."/>
        </authorList>
    </citation>
    <scope>NUCLEOTIDE SEQUENCE [LARGE SCALE GENOMIC DNA]</scope>
    <source>
        <strain evidence="1 2">CPCC 202699</strain>
    </source>
</reference>
<dbReference type="EMBL" id="FNON01000001">
    <property type="protein sequence ID" value="SDW33566.1"/>
    <property type="molecule type" value="Genomic_DNA"/>
</dbReference>
<keyword evidence="2" id="KW-1185">Reference proteome</keyword>
<evidence type="ECO:0000313" key="2">
    <source>
        <dbReference type="Proteomes" id="UP000199515"/>
    </source>
</evidence>
<dbReference type="RefSeq" id="WP_091285561.1">
    <property type="nucleotide sequence ID" value="NZ_FNON01000001.1"/>
</dbReference>
<dbReference type="OrthoDB" id="3280727at2"/>
<gene>
    <name evidence="1" type="ORF">SAMN05421504_101298</name>
</gene>
<dbReference type="STRING" id="589385.SAMN05421504_101298"/>
<organism evidence="1 2">
    <name type="scientific">Amycolatopsis xylanica</name>
    <dbReference type="NCBI Taxonomy" id="589385"/>
    <lineage>
        <taxon>Bacteria</taxon>
        <taxon>Bacillati</taxon>
        <taxon>Actinomycetota</taxon>
        <taxon>Actinomycetes</taxon>
        <taxon>Pseudonocardiales</taxon>
        <taxon>Pseudonocardiaceae</taxon>
        <taxon>Amycolatopsis</taxon>
    </lineage>
</organism>
<proteinExistence type="predicted"/>
<dbReference type="Proteomes" id="UP000199515">
    <property type="component" value="Unassembled WGS sequence"/>
</dbReference>
<dbReference type="AlphaFoldDB" id="A0A1H2SPK5"/>
<accession>A0A1H2SPK5</accession>
<protein>
    <submittedName>
        <fullName evidence="1">Uncharacterized protein</fullName>
    </submittedName>
</protein>
<sequence length="329" mass="34932">MTTFLCVDCDTVVSSPVAEVALPAHALRCKLGNGIRNMPSLMAAGTYAVDPEPAGPPWRKWSEVGAELAAARGVFAPVPVVSFGLPGKIVLAPGDAVGTVLIPERHSGYCCGLDGGDGPNLACAGCGRPVGTRIDDCSLWQAVWLEPDAVRRVPGDLPAPVREFADQHGELAAASGVVLAHLLVASEGGPVKVQDGAIADIFRRALDGLLPVGGPAKTVALAGPGLPDPEADIWLAPRDFPSTARTIALPDEVWRHLAFPKTWPPIPATGGFPDGVLRDDPPPAPRWPDVRVDREVFLHTLARLPAVRQPWLRDIYDRVSADWHTLRYS</sequence>